<sequence>MGRRSHTRTLALWMNGERVGAWSTSPAGDELRYDAGWLRSPQVRPLSLSLPFRPGNPPHKGNAVRDYFENLLPDSRPIRERLARRFKTATTDAFDLLTEIGRDCVGALQILPDGQDPGDVKTVQARPLDEAGVARALNAALTPSGFDQRTADADEFRISIAGAQEKTALLWHEGRWWRPMGPTPTTHILKLPLGLVGNMKLDLRDSVENEWLCAQVLEAYGLPVARCHPLAFEGQRVLGVERFDRMWADDGAWIIRLPQEDMCQATGTPAHAKYEADGGPGIDGILEVLNASRRRVQDRENFFRAQLMFWLMCAPDGHAKNFSIALHAGGAFSMTPLYDVVSAYPVLGNGLNRISPHRVKLAMALRCTNAHWRMRDILRRHWEAVGRRSGIVSASGQGVDGLIQDIIDRTPVALDAVAAKLPPGFPAYVADSILGGIRAAVGRLEAAKAS</sequence>
<evidence type="ECO:0000256" key="1">
    <source>
        <dbReference type="ARBA" id="ARBA00010164"/>
    </source>
</evidence>
<protein>
    <submittedName>
        <fullName evidence="6">Putative regulatory protein</fullName>
    </submittedName>
</protein>
<accession>A2SL44</accession>
<reference evidence="6 7" key="1">
    <citation type="journal article" date="2007" name="J. Bacteriol.">
        <title>Whole-genome analysis of the methyl tert-butyl ether-degrading beta-proteobacterium Methylibium petroleiphilum PM1.</title>
        <authorList>
            <person name="Kane S.R."/>
            <person name="Chakicherla A.Y."/>
            <person name="Chain P.S.G."/>
            <person name="Schmidt R."/>
            <person name="Shin M.W."/>
            <person name="Legler T.C."/>
            <person name="Scow K.M."/>
            <person name="Larimer F.W."/>
            <person name="Lucas S.M."/>
            <person name="Richardson P.M."/>
            <person name="Hristova K.R."/>
        </authorList>
    </citation>
    <scope>NUCLEOTIDE SEQUENCE [LARGE SCALE GENOMIC DNA]</scope>
    <source>
        <strain evidence="7">ATCC BAA-1232 / LMG 22953 / PM1</strain>
    </source>
</reference>
<dbReference type="KEGG" id="mpt:Mpe_A3330"/>
<name>A2SL44_METPP</name>
<keyword evidence="2" id="KW-0808">Transferase</keyword>
<feature type="domain" description="HipA-like C-terminal" evidence="4">
    <location>
        <begin position="158"/>
        <end position="409"/>
    </location>
</feature>
<dbReference type="STRING" id="420662.Mpe_A3330"/>
<dbReference type="HOGENOM" id="CLU_030167_2_1_4"/>
<gene>
    <name evidence="6" type="ordered locus">Mpe_A3330</name>
</gene>
<evidence type="ECO:0000259" key="5">
    <source>
        <dbReference type="Pfam" id="PF13657"/>
    </source>
</evidence>
<dbReference type="eggNOG" id="COG3550">
    <property type="taxonomic scope" value="Bacteria"/>
</dbReference>
<evidence type="ECO:0000313" key="6">
    <source>
        <dbReference type="EMBL" id="ABM96283.1"/>
    </source>
</evidence>
<dbReference type="Pfam" id="PF13657">
    <property type="entry name" value="Couple_hipA"/>
    <property type="match status" value="1"/>
</dbReference>
<proteinExistence type="inferred from homology"/>
<dbReference type="CDD" id="cd17808">
    <property type="entry name" value="HipA_Ec_like"/>
    <property type="match status" value="1"/>
</dbReference>
<dbReference type="InterPro" id="IPR052028">
    <property type="entry name" value="HipA_Ser/Thr_kinase"/>
</dbReference>
<dbReference type="AlphaFoldDB" id="A2SL44"/>
<dbReference type="Proteomes" id="UP000000366">
    <property type="component" value="Chromosome"/>
</dbReference>
<dbReference type="PANTHER" id="PTHR37419">
    <property type="entry name" value="SERINE/THREONINE-PROTEIN KINASE TOXIN HIPA"/>
    <property type="match status" value="1"/>
</dbReference>
<dbReference type="EMBL" id="CP000555">
    <property type="protein sequence ID" value="ABM96283.1"/>
    <property type="molecule type" value="Genomic_DNA"/>
</dbReference>
<evidence type="ECO:0000256" key="2">
    <source>
        <dbReference type="ARBA" id="ARBA00022679"/>
    </source>
</evidence>
<organism evidence="6 7">
    <name type="scientific">Methylibium petroleiphilum (strain ATCC BAA-1232 / LMG 22953 / PM1)</name>
    <dbReference type="NCBI Taxonomy" id="420662"/>
    <lineage>
        <taxon>Bacteria</taxon>
        <taxon>Pseudomonadati</taxon>
        <taxon>Pseudomonadota</taxon>
        <taxon>Betaproteobacteria</taxon>
        <taxon>Burkholderiales</taxon>
        <taxon>Sphaerotilaceae</taxon>
        <taxon>Methylibium</taxon>
    </lineage>
</organism>
<dbReference type="GO" id="GO:0004674">
    <property type="term" value="F:protein serine/threonine kinase activity"/>
    <property type="evidence" value="ECO:0007669"/>
    <property type="project" value="TreeGrafter"/>
</dbReference>
<comment type="similarity">
    <text evidence="1">Belongs to the HipA Ser/Thr kinase family.</text>
</comment>
<dbReference type="InterPro" id="IPR017508">
    <property type="entry name" value="HipA_N1"/>
</dbReference>
<dbReference type="GO" id="GO:0005829">
    <property type="term" value="C:cytosol"/>
    <property type="evidence" value="ECO:0007669"/>
    <property type="project" value="TreeGrafter"/>
</dbReference>
<dbReference type="Pfam" id="PF07804">
    <property type="entry name" value="HipA_C"/>
    <property type="match status" value="1"/>
</dbReference>
<dbReference type="InterPro" id="IPR012893">
    <property type="entry name" value="HipA-like_C"/>
</dbReference>
<evidence type="ECO:0000256" key="3">
    <source>
        <dbReference type="ARBA" id="ARBA00022777"/>
    </source>
</evidence>
<evidence type="ECO:0000313" key="7">
    <source>
        <dbReference type="Proteomes" id="UP000000366"/>
    </source>
</evidence>
<keyword evidence="3" id="KW-0418">Kinase</keyword>
<dbReference type="NCBIfam" id="TIGR03071">
    <property type="entry name" value="couple_hipA"/>
    <property type="match status" value="1"/>
</dbReference>
<dbReference type="RefSeq" id="WP_011830904.1">
    <property type="nucleotide sequence ID" value="NC_008825.1"/>
</dbReference>
<feature type="domain" description="HipA N-terminal subdomain 1" evidence="5">
    <location>
        <begin position="11"/>
        <end position="110"/>
    </location>
</feature>
<evidence type="ECO:0000259" key="4">
    <source>
        <dbReference type="Pfam" id="PF07804"/>
    </source>
</evidence>
<keyword evidence="7" id="KW-1185">Reference proteome</keyword>
<dbReference type="PANTHER" id="PTHR37419:SF1">
    <property type="entry name" value="SERINE_THREONINE-PROTEIN KINASE TOXIN HIPA"/>
    <property type="match status" value="1"/>
</dbReference>